<feature type="active site" evidence="6">
    <location>
        <position position="256"/>
    </location>
</feature>
<dbReference type="InterPro" id="IPR024176">
    <property type="entry name" value="Citrate_synthase_bac-typ"/>
</dbReference>
<evidence type="ECO:0000256" key="5">
    <source>
        <dbReference type="PIRNR" id="PIRNR001369"/>
    </source>
</evidence>
<name>A0A6G3ZT20_9BACL</name>
<dbReference type="UniPathway" id="UPA00223"/>
<comment type="pathway">
    <text evidence="1">Carbohydrate metabolism; tricarboxylic acid cycle.</text>
</comment>
<comment type="catalytic activity">
    <reaction evidence="4">
        <text>oxaloacetate + acetyl-CoA + H2O = citrate + CoA + H(+)</text>
        <dbReference type="Rhea" id="RHEA:16845"/>
        <dbReference type="ChEBI" id="CHEBI:15377"/>
        <dbReference type="ChEBI" id="CHEBI:15378"/>
        <dbReference type="ChEBI" id="CHEBI:16452"/>
        <dbReference type="ChEBI" id="CHEBI:16947"/>
        <dbReference type="ChEBI" id="CHEBI:57287"/>
        <dbReference type="ChEBI" id="CHEBI:57288"/>
        <dbReference type="EC" id="2.3.3.16"/>
    </reaction>
</comment>
<dbReference type="InterPro" id="IPR036969">
    <property type="entry name" value="Citrate_synthase_sf"/>
</dbReference>
<dbReference type="GO" id="GO:0006099">
    <property type="term" value="P:tricarboxylic acid cycle"/>
    <property type="evidence" value="ECO:0007669"/>
    <property type="project" value="UniProtKB-UniPathway"/>
</dbReference>
<dbReference type="GO" id="GO:0005975">
    <property type="term" value="P:carbohydrate metabolic process"/>
    <property type="evidence" value="ECO:0007669"/>
    <property type="project" value="TreeGrafter"/>
</dbReference>
<sequence length="376" mass="41492">MASVTGLDGVVAAETELSLVDGEKGLLIYRGYEAKELALHVSFEEAAYLLWNGQLPTAEQLFYFRSKWKELRAVPAGLTAILDVLPAECDMMSVLRTVISAAGAEHGKNSVWPPQQEDMIRYTVLLPTLIAYRHRRNAGLVSVEPHPELDHVANYLYMLTGEVPLPAHVKALTAYFILAMEHGMNASTFAGRVVLSTQSDVASALCASIGAMKGPLHGGAPSEVVHMLDDIGTKENAERWLREQLEAGQRLMGFGHRIYKTLDPRAEALRILMTELSMEDAWFELAVHVEETAVGLLHAYKPGRKLHTNVEFYAAAVLRAVSMPKTLFTSTFTASRMVGWTAHLLEQASCNRIFRPQSVYVGPGRTSLSESNQNEK</sequence>
<dbReference type="Gene3D" id="1.10.230.10">
    <property type="entry name" value="Cytochrome P450-Terp, domain 2"/>
    <property type="match status" value="1"/>
</dbReference>
<dbReference type="NCBIfam" id="NF009005">
    <property type="entry name" value="PRK12350.1"/>
    <property type="match status" value="1"/>
</dbReference>
<evidence type="ECO:0000256" key="4">
    <source>
        <dbReference type="ARBA" id="ARBA00049288"/>
    </source>
</evidence>
<keyword evidence="3 5" id="KW-0808">Transferase</keyword>
<dbReference type="PANTHER" id="PTHR11739">
    <property type="entry name" value="CITRATE SYNTHASE"/>
    <property type="match status" value="1"/>
</dbReference>
<organism evidence="8">
    <name type="scientific">Paenibacillus sp. SYP-B3998</name>
    <dbReference type="NCBI Taxonomy" id="2678564"/>
    <lineage>
        <taxon>Bacteria</taxon>
        <taxon>Bacillati</taxon>
        <taxon>Bacillota</taxon>
        <taxon>Bacilli</taxon>
        <taxon>Bacillales</taxon>
        <taxon>Paenibacillaceae</taxon>
        <taxon>Paenibacillus</taxon>
    </lineage>
</organism>
<dbReference type="CDD" id="cd06109">
    <property type="entry name" value="BsCS-I_like"/>
    <property type="match status" value="1"/>
</dbReference>
<dbReference type="AlphaFoldDB" id="A0A6G3ZT20"/>
<dbReference type="GO" id="GO:0036440">
    <property type="term" value="F:citrate synthase activity"/>
    <property type="evidence" value="ECO:0007669"/>
    <property type="project" value="UniProtKB-EC"/>
</dbReference>
<evidence type="ECO:0000256" key="6">
    <source>
        <dbReference type="PIRSR" id="PIRSR001369-1"/>
    </source>
</evidence>
<dbReference type="EMBL" id="JAAIKC010000001">
    <property type="protein sequence ID" value="NEW05188.1"/>
    <property type="molecule type" value="Genomic_DNA"/>
</dbReference>
<protein>
    <recommendedName>
        <fullName evidence="5">Citrate synthase</fullName>
    </recommendedName>
</protein>
<accession>A0A6G3ZT20</accession>
<dbReference type="SUPFAM" id="SSF48256">
    <property type="entry name" value="Citrate synthase"/>
    <property type="match status" value="1"/>
</dbReference>
<gene>
    <name evidence="8" type="ORF">GK047_04025</name>
</gene>
<dbReference type="PANTHER" id="PTHR11739:SF4">
    <property type="entry name" value="CITRATE SYNTHASE, PEROXISOMAL"/>
    <property type="match status" value="1"/>
</dbReference>
<dbReference type="Gene3D" id="1.10.580.10">
    <property type="entry name" value="Citrate Synthase, domain 1"/>
    <property type="match status" value="1"/>
</dbReference>
<evidence type="ECO:0000313" key="8">
    <source>
        <dbReference type="EMBL" id="NEW05188.1"/>
    </source>
</evidence>
<dbReference type="Pfam" id="PF00285">
    <property type="entry name" value="Citrate_synt"/>
    <property type="match status" value="1"/>
</dbReference>
<evidence type="ECO:0000256" key="3">
    <source>
        <dbReference type="ARBA" id="ARBA00022679"/>
    </source>
</evidence>
<dbReference type="PROSITE" id="PS00480">
    <property type="entry name" value="CITRATE_SYNTHASE"/>
    <property type="match status" value="1"/>
</dbReference>
<evidence type="ECO:0000256" key="1">
    <source>
        <dbReference type="ARBA" id="ARBA00005163"/>
    </source>
</evidence>
<evidence type="ECO:0000256" key="7">
    <source>
        <dbReference type="RuleBase" id="RU003406"/>
    </source>
</evidence>
<dbReference type="InterPro" id="IPR016142">
    <property type="entry name" value="Citrate_synth-like_lrg_a-sub"/>
</dbReference>
<proteinExistence type="inferred from homology"/>
<reference evidence="8" key="1">
    <citation type="submission" date="2020-02" db="EMBL/GenBank/DDBJ databases">
        <authorList>
            <person name="Shen X.-R."/>
            <person name="Zhang Y.-X."/>
        </authorList>
    </citation>
    <scope>NUCLEOTIDE SEQUENCE</scope>
    <source>
        <strain evidence="8">SYP-B3998</strain>
    </source>
</reference>
<dbReference type="RefSeq" id="WP_163941480.1">
    <property type="nucleotide sequence ID" value="NZ_JAAIKC010000001.1"/>
</dbReference>
<dbReference type="PRINTS" id="PR00143">
    <property type="entry name" value="CITRTSNTHASE"/>
</dbReference>
<dbReference type="InterPro" id="IPR002020">
    <property type="entry name" value="Citrate_synthase"/>
</dbReference>
<comment type="caution">
    <text evidence="8">The sequence shown here is derived from an EMBL/GenBank/DDBJ whole genome shotgun (WGS) entry which is preliminary data.</text>
</comment>
<dbReference type="InterPro" id="IPR016143">
    <property type="entry name" value="Citrate_synth-like_sm_a-sub"/>
</dbReference>
<dbReference type="InterPro" id="IPR019810">
    <property type="entry name" value="Citrate_synthase_AS"/>
</dbReference>
<evidence type="ECO:0000256" key="2">
    <source>
        <dbReference type="ARBA" id="ARBA00010566"/>
    </source>
</evidence>
<comment type="similarity">
    <text evidence="2 5 7">Belongs to the citrate synthase family.</text>
</comment>
<dbReference type="GO" id="GO:0005829">
    <property type="term" value="C:cytosol"/>
    <property type="evidence" value="ECO:0007669"/>
    <property type="project" value="TreeGrafter"/>
</dbReference>
<dbReference type="PIRSF" id="PIRSF001369">
    <property type="entry name" value="Citrate_synth"/>
    <property type="match status" value="1"/>
</dbReference>
<feature type="active site" evidence="6">
    <location>
        <position position="311"/>
    </location>
</feature>